<name>A0ABQ6C7M2_9BURK</name>
<comment type="caution">
    <text evidence="3">The sequence shown here is derived from an EMBL/GenBank/DDBJ whole genome shotgun (WGS) entry which is preliminary data.</text>
</comment>
<accession>A0ABQ6C7M2</accession>
<organism evidence="3 4">
    <name type="scientific">Hydrogenophaga electricum</name>
    <dbReference type="NCBI Taxonomy" id="1230953"/>
    <lineage>
        <taxon>Bacteria</taxon>
        <taxon>Pseudomonadati</taxon>
        <taxon>Pseudomonadota</taxon>
        <taxon>Betaproteobacteria</taxon>
        <taxon>Burkholderiales</taxon>
        <taxon>Comamonadaceae</taxon>
        <taxon>Hydrogenophaga</taxon>
    </lineage>
</organism>
<feature type="domain" description="DUF2726" evidence="2">
    <location>
        <begin position="39"/>
        <end position="142"/>
    </location>
</feature>
<evidence type="ECO:0000313" key="4">
    <source>
        <dbReference type="Proteomes" id="UP001156903"/>
    </source>
</evidence>
<reference evidence="4" key="1">
    <citation type="journal article" date="2019" name="Int. J. Syst. Evol. Microbiol.">
        <title>The Global Catalogue of Microorganisms (GCM) 10K type strain sequencing project: providing services to taxonomists for standard genome sequencing and annotation.</title>
        <authorList>
            <consortium name="The Broad Institute Genomics Platform"/>
            <consortium name="The Broad Institute Genome Sequencing Center for Infectious Disease"/>
            <person name="Wu L."/>
            <person name="Ma J."/>
        </authorList>
    </citation>
    <scope>NUCLEOTIDE SEQUENCE [LARGE SCALE GENOMIC DNA]</scope>
    <source>
        <strain evidence="4">NBRC 109341</strain>
    </source>
</reference>
<feature type="region of interest" description="Disordered" evidence="1">
    <location>
        <begin position="163"/>
        <end position="182"/>
    </location>
</feature>
<dbReference type="Proteomes" id="UP001156903">
    <property type="component" value="Unassembled WGS sequence"/>
</dbReference>
<dbReference type="RefSeq" id="WP_284308927.1">
    <property type="nucleotide sequence ID" value="NZ_BSPB01000045.1"/>
</dbReference>
<protein>
    <recommendedName>
        <fullName evidence="2">DUF2726 domain-containing protein</fullName>
    </recommendedName>
</protein>
<keyword evidence="4" id="KW-1185">Reference proteome</keyword>
<dbReference type="Pfam" id="PF10881">
    <property type="entry name" value="DUF2726"/>
    <property type="match status" value="1"/>
</dbReference>
<evidence type="ECO:0000256" key="1">
    <source>
        <dbReference type="SAM" id="MobiDB-lite"/>
    </source>
</evidence>
<proteinExistence type="predicted"/>
<sequence>MLPLALGLLIAVALVALGVWLYRRYFPKNSGRDDRYEPQPLLTAEQLAMLDYLHDSFPGQEILADVRLSALLGVRRASDRQRAVKRLDGHRVDYVVCSADGRAIFAFDVEQYHLSNAKAKAHKLKLKNRMLKTAGVRFVFLKNGIHRMPSPNDFRRQLDLAELPRPIQREREPEPETPRQQLESHFSQFDQLYPTTGFRDSDVLGLSGLMELGPQSGEAPQRPSSRPPEPAVRPAQRPGRAPATDSKRVPTLHQRH</sequence>
<evidence type="ECO:0000313" key="3">
    <source>
        <dbReference type="EMBL" id="GLS16134.1"/>
    </source>
</evidence>
<dbReference type="EMBL" id="BSPB01000045">
    <property type="protein sequence ID" value="GLS16134.1"/>
    <property type="molecule type" value="Genomic_DNA"/>
</dbReference>
<gene>
    <name evidence="3" type="ORF">GCM10007935_35740</name>
</gene>
<feature type="compositionally biased region" description="Basic and acidic residues" evidence="1">
    <location>
        <begin position="167"/>
        <end position="177"/>
    </location>
</feature>
<dbReference type="InterPro" id="IPR024402">
    <property type="entry name" value="DUF2726"/>
</dbReference>
<evidence type="ECO:0000259" key="2">
    <source>
        <dbReference type="Pfam" id="PF10881"/>
    </source>
</evidence>
<feature type="region of interest" description="Disordered" evidence="1">
    <location>
        <begin position="208"/>
        <end position="256"/>
    </location>
</feature>